<reference evidence="2 3" key="1">
    <citation type="submission" date="2016-07" db="EMBL/GenBank/DDBJ databases">
        <title>Pervasive Adenine N6-methylation of Active Genes in Fungi.</title>
        <authorList>
            <consortium name="DOE Joint Genome Institute"/>
            <person name="Mondo S.J."/>
            <person name="Dannebaum R.O."/>
            <person name="Kuo R.C."/>
            <person name="Labutti K."/>
            <person name="Haridas S."/>
            <person name="Kuo A."/>
            <person name="Salamov A."/>
            <person name="Ahrendt S.R."/>
            <person name="Lipzen A."/>
            <person name="Sullivan W."/>
            <person name="Andreopoulos W.B."/>
            <person name="Clum A."/>
            <person name="Lindquist E."/>
            <person name="Daum C."/>
            <person name="Ramamoorthy G.K."/>
            <person name="Gryganskyi A."/>
            <person name="Culley D."/>
            <person name="Magnuson J.K."/>
            <person name="James T.Y."/>
            <person name="O'Malley M.A."/>
            <person name="Stajich J.E."/>
            <person name="Spatafora J.W."/>
            <person name="Visel A."/>
            <person name="Grigoriev I.V."/>
        </authorList>
    </citation>
    <scope>NUCLEOTIDE SEQUENCE [LARGE SCALE GENOMIC DNA]</scope>
    <source>
        <strain evidence="2 3">68-887.2</strain>
    </source>
</reference>
<comment type="caution">
    <text evidence="2">The sequence shown here is derived from an EMBL/GenBank/DDBJ whole genome shotgun (WGS) entry which is preliminary data.</text>
</comment>
<evidence type="ECO:0000313" key="2">
    <source>
        <dbReference type="EMBL" id="ORY32531.1"/>
    </source>
</evidence>
<feature type="region of interest" description="Disordered" evidence="1">
    <location>
        <begin position="186"/>
        <end position="230"/>
    </location>
</feature>
<dbReference type="Proteomes" id="UP000193986">
    <property type="component" value="Unassembled WGS sequence"/>
</dbReference>
<feature type="compositionally biased region" description="Polar residues" evidence="1">
    <location>
        <begin position="186"/>
        <end position="202"/>
    </location>
</feature>
<dbReference type="EMBL" id="MCFC01000009">
    <property type="protein sequence ID" value="ORY32531.1"/>
    <property type="molecule type" value="Genomic_DNA"/>
</dbReference>
<feature type="compositionally biased region" description="Basic and acidic residues" evidence="1">
    <location>
        <begin position="219"/>
        <end position="230"/>
    </location>
</feature>
<dbReference type="InParanoid" id="A0A1Y2BCG8"/>
<name>A0A1Y2BCG8_9TREE</name>
<proteinExistence type="predicted"/>
<evidence type="ECO:0000313" key="3">
    <source>
        <dbReference type="Proteomes" id="UP000193986"/>
    </source>
</evidence>
<keyword evidence="3" id="KW-1185">Reference proteome</keyword>
<protein>
    <submittedName>
        <fullName evidence="2">Uncharacterized protein</fullName>
    </submittedName>
</protein>
<dbReference type="AlphaFoldDB" id="A0A1Y2BCG8"/>
<sequence>MTRQPTNWLTTAATASSGSRNVSVEVSIEGSGGSSTFRDIFLRKFLQRGPHSFEGDTTTFRFSESEIPDSKEVNMEPAESKTNFLLRRRYQTNSASLTEAGFTGLVQKRKGEAPVPAMATISFISEARAPIGYDSQRPSKWEVEKSLRSSFLTAPDTEGNHLHRLTIPMKTCKMNRPYEQHIGTTRATVRQWQSGGSTQQEPMKTWKDVKSPSSVNFQNKRDERSRYKGD</sequence>
<organism evidence="2 3">
    <name type="scientific">Naematelia encephala</name>
    <dbReference type="NCBI Taxonomy" id="71784"/>
    <lineage>
        <taxon>Eukaryota</taxon>
        <taxon>Fungi</taxon>
        <taxon>Dikarya</taxon>
        <taxon>Basidiomycota</taxon>
        <taxon>Agaricomycotina</taxon>
        <taxon>Tremellomycetes</taxon>
        <taxon>Tremellales</taxon>
        <taxon>Naemateliaceae</taxon>
        <taxon>Naematelia</taxon>
    </lineage>
</organism>
<accession>A0A1Y2BCG8</accession>
<gene>
    <name evidence="2" type="ORF">BCR39DRAFT_375873</name>
</gene>
<evidence type="ECO:0000256" key="1">
    <source>
        <dbReference type="SAM" id="MobiDB-lite"/>
    </source>
</evidence>